<dbReference type="RefSeq" id="WP_121393552.1">
    <property type="nucleotide sequence ID" value="NZ_RCDD01000005.1"/>
</dbReference>
<evidence type="ECO:0000256" key="1">
    <source>
        <dbReference type="SAM" id="Phobius"/>
    </source>
</evidence>
<dbReference type="EMBL" id="RCDD01000005">
    <property type="protein sequence ID" value="RLK54892.1"/>
    <property type="molecule type" value="Genomic_DNA"/>
</dbReference>
<keyword evidence="1" id="KW-0812">Transmembrane</keyword>
<comment type="caution">
    <text evidence="2">The sequence shown here is derived from an EMBL/GenBank/DDBJ whole genome shotgun (WGS) entry which is preliminary data.</text>
</comment>
<gene>
    <name evidence="2" type="ORF">CLV68_5283</name>
</gene>
<dbReference type="AlphaFoldDB" id="A0A421AYE8"/>
<keyword evidence="1" id="KW-0472">Membrane</keyword>
<reference evidence="2 3" key="1">
    <citation type="submission" date="2018-10" db="EMBL/GenBank/DDBJ databases">
        <title>Genomic Encyclopedia of Archaeal and Bacterial Type Strains, Phase II (KMG-II): from individual species to whole genera.</title>
        <authorList>
            <person name="Goeker M."/>
        </authorList>
    </citation>
    <scope>NUCLEOTIDE SEQUENCE [LARGE SCALE GENOMIC DNA]</scope>
    <source>
        <strain evidence="2 3">DSM 45657</strain>
    </source>
</reference>
<keyword evidence="3" id="KW-1185">Reference proteome</keyword>
<accession>A0A421AYE8</accession>
<dbReference type="Proteomes" id="UP000282454">
    <property type="component" value="Unassembled WGS sequence"/>
</dbReference>
<organism evidence="2 3">
    <name type="scientific">Actinokineospora cianjurensis</name>
    <dbReference type="NCBI Taxonomy" id="585224"/>
    <lineage>
        <taxon>Bacteria</taxon>
        <taxon>Bacillati</taxon>
        <taxon>Actinomycetota</taxon>
        <taxon>Actinomycetes</taxon>
        <taxon>Pseudonocardiales</taxon>
        <taxon>Pseudonocardiaceae</taxon>
        <taxon>Actinokineospora</taxon>
    </lineage>
</organism>
<keyword evidence="1" id="KW-1133">Transmembrane helix</keyword>
<protein>
    <recommendedName>
        <fullName evidence="4">Camelysin-like metallo-endopeptidase</fullName>
    </recommendedName>
</protein>
<evidence type="ECO:0000313" key="2">
    <source>
        <dbReference type="EMBL" id="RLK54892.1"/>
    </source>
</evidence>
<sequence length="217" mass="22071">MTTSPEYVPSPRKRGTRARDRRSALIVILGGLIGTVLLALSLTGTLSAFTAAITNTTDTVSTGSLVMQETDGTNTCTSSSSSTNSVNCATINKYTGNTLMPGGSATKTVTLSNQGSITPATFTLTPATCSQSGSVSGITPASDFCTQVTLKIYAAATATGPTSYNGTLTAFTTPLSLTALAPAASQAYTFVVSLPAGLGNSYMGLTASQQLTWTFSS</sequence>
<feature type="transmembrane region" description="Helical" evidence="1">
    <location>
        <begin position="24"/>
        <end position="49"/>
    </location>
</feature>
<dbReference type="OrthoDB" id="3689497at2"/>
<evidence type="ECO:0000313" key="3">
    <source>
        <dbReference type="Proteomes" id="UP000282454"/>
    </source>
</evidence>
<proteinExistence type="predicted"/>
<evidence type="ECO:0008006" key="4">
    <source>
        <dbReference type="Google" id="ProtNLM"/>
    </source>
</evidence>
<name>A0A421AYE8_9PSEU</name>